<evidence type="ECO:0000313" key="3">
    <source>
        <dbReference type="Proteomes" id="UP000001880"/>
    </source>
</evidence>
<keyword evidence="3" id="KW-1185">Reference proteome</keyword>
<dbReference type="STRING" id="502025.Hoch_6262"/>
<dbReference type="HOGENOM" id="CLU_077374_0_0_7"/>
<reference evidence="2 3" key="1">
    <citation type="journal article" date="2010" name="Stand. Genomic Sci.">
        <title>Complete genome sequence of Haliangium ochraceum type strain (SMP-2).</title>
        <authorList>
            <consortium name="US DOE Joint Genome Institute (JGI-PGF)"/>
            <person name="Ivanova N."/>
            <person name="Daum C."/>
            <person name="Lang E."/>
            <person name="Abt B."/>
            <person name="Kopitz M."/>
            <person name="Saunders E."/>
            <person name="Lapidus A."/>
            <person name="Lucas S."/>
            <person name="Glavina Del Rio T."/>
            <person name="Nolan M."/>
            <person name="Tice H."/>
            <person name="Copeland A."/>
            <person name="Cheng J.F."/>
            <person name="Chen F."/>
            <person name="Bruce D."/>
            <person name="Goodwin L."/>
            <person name="Pitluck S."/>
            <person name="Mavromatis K."/>
            <person name="Pati A."/>
            <person name="Mikhailova N."/>
            <person name="Chen A."/>
            <person name="Palaniappan K."/>
            <person name="Land M."/>
            <person name="Hauser L."/>
            <person name="Chang Y.J."/>
            <person name="Jeffries C.D."/>
            <person name="Detter J.C."/>
            <person name="Brettin T."/>
            <person name="Rohde M."/>
            <person name="Goker M."/>
            <person name="Bristow J."/>
            <person name="Markowitz V."/>
            <person name="Eisen J.A."/>
            <person name="Hugenholtz P."/>
            <person name="Kyrpides N.C."/>
            <person name="Klenk H.P."/>
        </authorList>
    </citation>
    <scope>NUCLEOTIDE SEQUENCE [LARGE SCALE GENOMIC DNA]</scope>
    <source>
        <strain evidence="3">DSM 14365 / CIP 107738 / JCM 11303 / AJ 13395 / SMP-2</strain>
    </source>
</reference>
<dbReference type="InterPro" id="IPR006141">
    <property type="entry name" value="Intein_N"/>
</dbReference>
<dbReference type="OrthoDB" id="5516085at2"/>
<evidence type="ECO:0008006" key="4">
    <source>
        <dbReference type="Google" id="ProtNLM"/>
    </source>
</evidence>
<protein>
    <recommendedName>
        <fullName evidence="4">Hedgehog/intein hint domain protein</fullName>
    </recommendedName>
</protein>
<feature type="signal peptide" evidence="1">
    <location>
        <begin position="1"/>
        <end position="23"/>
    </location>
</feature>
<dbReference type="InterPro" id="IPR036844">
    <property type="entry name" value="Hint_dom_sf"/>
</dbReference>
<accession>D0LMP6</accession>
<proteinExistence type="predicted"/>
<feature type="chain" id="PRO_5003011380" description="Hedgehog/intein hint domain protein" evidence="1">
    <location>
        <begin position="24"/>
        <end position="266"/>
    </location>
</feature>
<gene>
    <name evidence="2" type="ordered locus">Hoch_6262</name>
</gene>
<sequence>MKPISVLLLSSTLLVMSYSTAWSQDCPIVLSQPAPAWQVECKAIINGPRCGAGVSSAQCTTYNNDAYALGYLTQEAYDWLQSNGQCAFAIQGIGIITICPVGCFEENTSLLTLDDDGSQTWTAAKDVTMEHQLLSLGADAPLSEPGLESHAIARRVYGDEALDLYVFTLSNGHKLRVTQQHAMVLADGKVIEAQAVVAGDLFLGMDGSAVMVEEITREATDADVYNFSVAADTLQEHVIVAEGVLVGDLTWQNTLANEKDSIELRR</sequence>
<dbReference type="EMBL" id="CP001804">
    <property type="protein sequence ID" value="ACY18733.1"/>
    <property type="molecule type" value="Genomic_DNA"/>
</dbReference>
<dbReference type="eggNOG" id="COG1372">
    <property type="taxonomic scope" value="Bacteria"/>
</dbReference>
<dbReference type="KEGG" id="hoh:Hoch_6262"/>
<organism evidence="2 3">
    <name type="scientific">Haliangium ochraceum (strain DSM 14365 / JCM 11303 / SMP-2)</name>
    <dbReference type="NCBI Taxonomy" id="502025"/>
    <lineage>
        <taxon>Bacteria</taxon>
        <taxon>Pseudomonadati</taxon>
        <taxon>Myxococcota</taxon>
        <taxon>Polyangia</taxon>
        <taxon>Haliangiales</taxon>
        <taxon>Kofleriaceae</taxon>
        <taxon>Haliangium</taxon>
    </lineage>
</organism>
<dbReference type="SUPFAM" id="SSF51294">
    <property type="entry name" value="Hedgehog/intein (Hint) domain"/>
    <property type="match status" value="1"/>
</dbReference>
<keyword evidence="1" id="KW-0732">Signal</keyword>
<dbReference type="Proteomes" id="UP000001880">
    <property type="component" value="Chromosome"/>
</dbReference>
<dbReference type="CDD" id="cd00081">
    <property type="entry name" value="Hint"/>
    <property type="match status" value="1"/>
</dbReference>
<name>D0LMP6_HALO1</name>
<evidence type="ECO:0000256" key="1">
    <source>
        <dbReference type="SAM" id="SignalP"/>
    </source>
</evidence>
<dbReference type="RefSeq" id="WP_012831325.1">
    <property type="nucleotide sequence ID" value="NC_013440.1"/>
</dbReference>
<dbReference type="Gene3D" id="2.170.16.10">
    <property type="entry name" value="Hedgehog/Intein (Hint) domain"/>
    <property type="match status" value="1"/>
</dbReference>
<dbReference type="AlphaFoldDB" id="D0LMP6"/>
<dbReference type="GO" id="GO:0016539">
    <property type="term" value="P:intein-mediated protein splicing"/>
    <property type="evidence" value="ECO:0007669"/>
    <property type="project" value="InterPro"/>
</dbReference>
<evidence type="ECO:0000313" key="2">
    <source>
        <dbReference type="EMBL" id="ACY18733.1"/>
    </source>
</evidence>
<dbReference type="PROSITE" id="PS50817">
    <property type="entry name" value="INTEIN_N_TER"/>
    <property type="match status" value="1"/>
</dbReference>